<keyword evidence="2" id="KW-0863">Zinc-finger</keyword>
<protein>
    <submittedName>
        <fullName evidence="2">Zinc-finger protein</fullName>
    </submittedName>
</protein>
<feature type="domain" description="Methylene-tetrahydrofolate reductase C-terminal-like" evidence="1">
    <location>
        <begin position="113"/>
        <end position="208"/>
    </location>
</feature>
<keyword evidence="2" id="KW-0862">Zinc</keyword>
<dbReference type="Proteomes" id="UP001144372">
    <property type="component" value="Unassembled WGS sequence"/>
</dbReference>
<dbReference type="AlphaFoldDB" id="A0A9W6LAS9"/>
<dbReference type="PANTHER" id="PTHR38755">
    <property type="entry name" value="5,10-METHYLENETETRAHYDROFOLATE REDUCTASE"/>
    <property type="match status" value="1"/>
</dbReference>
<evidence type="ECO:0000313" key="3">
    <source>
        <dbReference type="Proteomes" id="UP001144372"/>
    </source>
</evidence>
<dbReference type="InterPro" id="IPR022026">
    <property type="entry name" value="DUF5981"/>
</dbReference>
<dbReference type="GO" id="GO:0008270">
    <property type="term" value="F:zinc ion binding"/>
    <property type="evidence" value="ECO:0007669"/>
    <property type="project" value="UniProtKB-KW"/>
</dbReference>
<evidence type="ECO:0000313" key="2">
    <source>
        <dbReference type="EMBL" id="GLI36315.1"/>
    </source>
</evidence>
<dbReference type="Pfam" id="PF12225">
    <property type="entry name" value="DUF5981"/>
    <property type="match status" value="1"/>
</dbReference>
<proteinExistence type="predicted"/>
<evidence type="ECO:0000259" key="1">
    <source>
        <dbReference type="Pfam" id="PF12225"/>
    </source>
</evidence>
<comment type="caution">
    <text evidence="2">The sequence shown here is derived from an EMBL/GenBank/DDBJ whole genome shotgun (WGS) entry which is preliminary data.</text>
</comment>
<sequence length="236" mass="26175">MIVADQKPFEQIKGFVEDYEKILVVGCGTCVTVCLSGGDAEAKLLTSGLNIAFKREGKNKIILEDTVQRQCDEEFVLPILDRVKQEEIDAVITLACGVGVNFLADRLGNIPVFPGVDTTFYGAAVEQGMWAEMCAGCGNCITQYTGGICPIARCSKHLFNGPCGGAENGKCEVDPENIDCVWTLIYKRMKALGRLQDMQNIIPMKDWRTAADGGVRRTVREHIFRLDYKKQQQERK</sequence>
<reference evidence="2" key="1">
    <citation type="submission" date="2022-12" db="EMBL/GenBank/DDBJ databases">
        <title>Reference genome sequencing for broad-spectrum identification of bacterial and archaeal isolates by mass spectrometry.</title>
        <authorList>
            <person name="Sekiguchi Y."/>
            <person name="Tourlousse D.M."/>
        </authorList>
    </citation>
    <scope>NUCLEOTIDE SEQUENCE</scope>
    <source>
        <strain evidence="2">ASRB1</strain>
    </source>
</reference>
<dbReference type="EMBL" id="BSDR01000001">
    <property type="protein sequence ID" value="GLI36315.1"/>
    <property type="molecule type" value="Genomic_DNA"/>
</dbReference>
<accession>A0A9W6LAS9</accession>
<gene>
    <name evidence="2" type="ORF">DAMNIGENAA_37480</name>
</gene>
<dbReference type="PANTHER" id="PTHR38755:SF1">
    <property type="entry name" value="METHYLENE-TETRAHYDROFOLATE REDUCTASE C-TERMINAL DOMAIN-CONTAINING PROTEIN"/>
    <property type="match status" value="1"/>
</dbReference>
<keyword evidence="2" id="KW-0479">Metal-binding</keyword>
<keyword evidence="3" id="KW-1185">Reference proteome</keyword>
<dbReference type="RefSeq" id="WP_281796631.1">
    <property type="nucleotide sequence ID" value="NZ_BSDR01000001.1"/>
</dbReference>
<name>A0A9W6LAS9_9BACT</name>
<organism evidence="2 3">
    <name type="scientific">Desulforhabdus amnigena</name>
    <dbReference type="NCBI Taxonomy" id="40218"/>
    <lineage>
        <taxon>Bacteria</taxon>
        <taxon>Pseudomonadati</taxon>
        <taxon>Thermodesulfobacteriota</taxon>
        <taxon>Syntrophobacteria</taxon>
        <taxon>Syntrophobacterales</taxon>
        <taxon>Syntrophobacteraceae</taxon>
        <taxon>Desulforhabdus</taxon>
    </lineage>
</organism>